<proteinExistence type="predicted"/>
<dbReference type="Proteomes" id="UP000619761">
    <property type="component" value="Unassembled WGS sequence"/>
</dbReference>
<dbReference type="Pfam" id="PF22000">
    <property type="entry name" value="DUF6929"/>
    <property type="match status" value="1"/>
</dbReference>
<dbReference type="EMBL" id="BMYZ01000001">
    <property type="protein sequence ID" value="GGY72047.1"/>
    <property type="molecule type" value="Genomic_DNA"/>
</dbReference>
<dbReference type="InterPro" id="IPR053851">
    <property type="entry name" value="DUF6929"/>
</dbReference>
<name>A0ABQ3B012_9GAMM</name>
<reference evidence="2" key="1">
    <citation type="journal article" date="2019" name="Int. J. Syst. Evol. Microbiol.">
        <title>The Global Catalogue of Microorganisms (GCM) 10K type strain sequencing project: providing services to taxonomists for standard genome sequencing and annotation.</title>
        <authorList>
            <consortium name="The Broad Institute Genomics Platform"/>
            <consortium name="The Broad Institute Genome Sequencing Center for Infectious Disease"/>
            <person name="Wu L."/>
            <person name="Ma J."/>
        </authorList>
    </citation>
    <scope>NUCLEOTIDE SEQUENCE [LARGE SCALE GENOMIC DNA]</scope>
    <source>
        <strain evidence="2">KCTC 32239</strain>
    </source>
</reference>
<evidence type="ECO:0000313" key="2">
    <source>
        <dbReference type="Proteomes" id="UP000619761"/>
    </source>
</evidence>
<accession>A0ABQ3B012</accession>
<evidence type="ECO:0000313" key="1">
    <source>
        <dbReference type="EMBL" id="GGY72047.1"/>
    </source>
</evidence>
<organism evidence="1 2">
    <name type="scientific">Cellvibrio zantedeschiae</name>
    <dbReference type="NCBI Taxonomy" id="1237077"/>
    <lineage>
        <taxon>Bacteria</taxon>
        <taxon>Pseudomonadati</taxon>
        <taxon>Pseudomonadota</taxon>
        <taxon>Gammaproteobacteria</taxon>
        <taxon>Cellvibrionales</taxon>
        <taxon>Cellvibrionaceae</taxon>
        <taxon>Cellvibrio</taxon>
    </lineage>
</organism>
<keyword evidence="2" id="KW-1185">Reference proteome</keyword>
<dbReference type="RefSeq" id="WP_189417404.1">
    <property type="nucleotide sequence ID" value="NZ_BMYZ01000001.1"/>
</dbReference>
<comment type="caution">
    <text evidence="1">The sequence shown here is derived from an EMBL/GenBank/DDBJ whole genome shotgun (WGS) entry which is preliminary data.</text>
</comment>
<gene>
    <name evidence="1" type="ORF">GCM10011613_16230</name>
</gene>
<sequence length="302" mass="32731">MISLTHIKSLLLAPSSLPNRHAHLSAASGLVQVGPWLYVVADDELHLGKFSLANNDVGELFRCFDGELPMDKEERKAAKPDIEVLTLIPAFNTSPHALLALGSGSKKNRHRGAIIPLDHSGNILGPANIIELSNFYEFLKKEIGKLNIEGAAIVQDDILLFQRGNKKNELNASIRLKLEDFYRAIQEPNYEPCIRITPYDLGEIDQVPLCFTDATSLPSGDIIFTASAENTSDSYLDGACMGSAVGVIDPKGKLSLLEPVNKKVKLEGIEATTNGSAIELLLVSDADDATLPAQLYSARINS</sequence>
<protein>
    <submittedName>
        <fullName evidence="1">Uncharacterized protein</fullName>
    </submittedName>
</protein>